<sequence length="218" mass="24826">MRFMDNAVRFERESNRIRVKYVLSIDGNHGIELKTVLQALDMVGILHYGLAKVADLMIKHVISPALNSGSPVSFVTEINPDSQAMTEATLKIVPSNDPKIERMDGETIYPRIIEVIKFIDKYICFQEGSWTRCFGRLTWPRISKLIISKFLSKVVPQDASKLADFLKIINCTSEFETALREMKFISVSENKDNQLSSFSENVEVSLFIQEEDRNLGKS</sequence>
<dbReference type="GO" id="GO:0006888">
    <property type="term" value="P:endoplasmic reticulum to Golgi vesicle-mediated transport"/>
    <property type="evidence" value="ECO:0007669"/>
    <property type="project" value="TreeGrafter"/>
</dbReference>
<dbReference type="PANTHER" id="PTHR12205">
    <property type="entry name" value="CENTROMERE/KINETOCHORE PROTEIN ZW10"/>
    <property type="match status" value="1"/>
</dbReference>
<dbReference type="GO" id="GO:0007094">
    <property type="term" value="P:mitotic spindle assembly checkpoint signaling"/>
    <property type="evidence" value="ECO:0007669"/>
    <property type="project" value="TreeGrafter"/>
</dbReference>
<dbReference type="Pfam" id="PF20665">
    <property type="entry name" value="Zw10_middle"/>
    <property type="match status" value="1"/>
</dbReference>
<dbReference type="GO" id="GO:1990423">
    <property type="term" value="C:RZZ complex"/>
    <property type="evidence" value="ECO:0007669"/>
    <property type="project" value="TreeGrafter"/>
</dbReference>
<accession>A0A2P6SDF1</accession>
<comment type="caution">
    <text evidence="2">The sequence shown here is derived from an EMBL/GenBank/DDBJ whole genome shotgun (WGS) entry which is preliminary data.</text>
</comment>
<protein>
    <submittedName>
        <fullName evidence="2">Putative RZZ complex, subunit Zw10 protein</fullName>
    </submittedName>
</protein>
<evidence type="ECO:0000313" key="3">
    <source>
        <dbReference type="Proteomes" id="UP000238479"/>
    </source>
</evidence>
<dbReference type="GO" id="GO:0005737">
    <property type="term" value="C:cytoplasm"/>
    <property type="evidence" value="ECO:0007669"/>
    <property type="project" value="GOC"/>
</dbReference>
<reference evidence="2 3" key="1">
    <citation type="journal article" date="2018" name="Nat. Genet.">
        <title>The Rosa genome provides new insights in the design of modern roses.</title>
        <authorList>
            <person name="Bendahmane M."/>
        </authorList>
    </citation>
    <scope>NUCLEOTIDE SEQUENCE [LARGE SCALE GENOMIC DNA]</scope>
    <source>
        <strain evidence="3">cv. Old Blush</strain>
    </source>
</reference>
<dbReference type="InterPro" id="IPR048344">
    <property type="entry name" value="Zw10_middle"/>
</dbReference>
<gene>
    <name evidence="2" type="ORF">RchiOBHm_Chr1g0340141</name>
</gene>
<feature type="domain" description="Centromere/kinetochore protein zw10 middle" evidence="1">
    <location>
        <begin position="1"/>
        <end position="204"/>
    </location>
</feature>
<name>A0A2P6SDF1_ROSCH</name>
<dbReference type="Proteomes" id="UP000238479">
    <property type="component" value="Chromosome 1"/>
</dbReference>
<proteinExistence type="predicted"/>
<dbReference type="STRING" id="74649.A0A2P6SDF1"/>
<dbReference type="EMBL" id="PDCK01000039">
    <property type="protein sequence ID" value="PRQ56695.1"/>
    <property type="molecule type" value="Genomic_DNA"/>
</dbReference>
<evidence type="ECO:0000313" key="2">
    <source>
        <dbReference type="EMBL" id="PRQ56695.1"/>
    </source>
</evidence>
<organism evidence="2 3">
    <name type="scientific">Rosa chinensis</name>
    <name type="common">China rose</name>
    <dbReference type="NCBI Taxonomy" id="74649"/>
    <lineage>
        <taxon>Eukaryota</taxon>
        <taxon>Viridiplantae</taxon>
        <taxon>Streptophyta</taxon>
        <taxon>Embryophyta</taxon>
        <taxon>Tracheophyta</taxon>
        <taxon>Spermatophyta</taxon>
        <taxon>Magnoliopsida</taxon>
        <taxon>eudicotyledons</taxon>
        <taxon>Gunneridae</taxon>
        <taxon>Pentapetalae</taxon>
        <taxon>rosids</taxon>
        <taxon>fabids</taxon>
        <taxon>Rosales</taxon>
        <taxon>Rosaceae</taxon>
        <taxon>Rosoideae</taxon>
        <taxon>Rosoideae incertae sedis</taxon>
        <taxon>Rosa</taxon>
    </lineage>
</organism>
<evidence type="ECO:0000259" key="1">
    <source>
        <dbReference type="Pfam" id="PF20665"/>
    </source>
</evidence>
<dbReference type="PANTHER" id="PTHR12205:SF0">
    <property type="entry name" value="CENTROMERE_KINETOCHORE PROTEIN ZW10 HOMOLOG"/>
    <property type="match status" value="1"/>
</dbReference>
<dbReference type="Gramene" id="PRQ56695">
    <property type="protein sequence ID" value="PRQ56695"/>
    <property type="gene ID" value="RchiOBHm_Chr1g0340141"/>
</dbReference>
<dbReference type="AlphaFoldDB" id="A0A2P6SDF1"/>
<keyword evidence="3" id="KW-1185">Reference proteome</keyword>